<organism evidence="1 2">
    <name type="scientific">Candidatus Caccopulliclostridium gallistercoris</name>
    <dbReference type="NCBI Taxonomy" id="2840719"/>
    <lineage>
        <taxon>Bacteria</taxon>
        <taxon>Bacillati</taxon>
        <taxon>Bacillota</taxon>
        <taxon>Clostridia</taxon>
        <taxon>Candidatus Caccopulliclostridium</taxon>
    </lineage>
</organism>
<reference evidence="1" key="1">
    <citation type="submission" date="2020-10" db="EMBL/GenBank/DDBJ databases">
        <authorList>
            <person name="Gilroy R."/>
        </authorList>
    </citation>
    <scope>NUCLEOTIDE SEQUENCE</scope>
    <source>
        <strain evidence="1">CHK186-9395</strain>
    </source>
</reference>
<gene>
    <name evidence="1" type="ORF">IAA62_05180</name>
</gene>
<sequence length="135" mass="16259">MKFKNKKELKTEKEEYFIYSVLWEYTDDGSKMLPYIENKDKLINVITNEALDKKDFDNYNNLVGTKTLADIIAQRKYNISKYDTETILKSLYPFRFKNYISKKHILKLKNSFQKNLIKITKTENKIKLKEEKLEK</sequence>
<evidence type="ECO:0000313" key="1">
    <source>
        <dbReference type="EMBL" id="HIV01923.1"/>
    </source>
</evidence>
<evidence type="ECO:0000313" key="2">
    <source>
        <dbReference type="Proteomes" id="UP000886861"/>
    </source>
</evidence>
<proteinExistence type="predicted"/>
<dbReference type="AlphaFoldDB" id="A0A9D1NG96"/>
<accession>A0A9D1NG96</accession>
<name>A0A9D1NG96_9FIRM</name>
<reference evidence="1" key="2">
    <citation type="journal article" date="2021" name="PeerJ">
        <title>Extensive microbial diversity within the chicken gut microbiome revealed by metagenomics and culture.</title>
        <authorList>
            <person name="Gilroy R."/>
            <person name="Ravi A."/>
            <person name="Getino M."/>
            <person name="Pursley I."/>
            <person name="Horton D.L."/>
            <person name="Alikhan N.F."/>
            <person name="Baker D."/>
            <person name="Gharbi K."/>
            <person name="Hall N."/>
            <person name="Watson M."/>
            <person name="Adriaenssens E.M."/>
            <person name="Foster-Nyarko E."/>
            <person name="Jarju S."/>
            <person name="Secka A."/>
            <person name="Antonio M."/>
            <person name="Oren A."/>
            <person name="Chaudhuri R.R."/>
            <person name="La Ragione R."/>
            <person name="Hildebrand F."/>
            <person name="Pallen M.J."/>
        </authorList>
    </citation>
    <scope>NUCLEOTIDE SEQUENCE</scope>
    <source>
        <strain evidence="1">CHK186-9395</strain>
    </source>
</reference>
<protein>
    <submittedName>
        <fullName evidence="1">Uncharacterized protein</fullName>
    </submittedName>
</protein>
<comment type="caution">
    <text evidence="1">The sequence shown here is derived from an EMBL/GenBank/DDBJ whole genome shotgun (WGS) entry which is preliminary data.</text>
</comment>
<dbReference type="EMBL" id="DVOJ01000018">
    <property type="protein sequence ID" value="HIV01923.1"/>
    <property type="molecule type" value="Genomic_DNA"/>
</dbReference>
<dbReference type="Proteomes" id="UP000886861">
    <property type="component" value="Unassembled WGS sequence"/>
</dbReference>